<accession>A0ACB0YMY7</accession>
<reference evidence="1" key="1">
    <citation type="submission" date="2023-11" db="EMBL/GenBank/DDBJ databases">
        <authorList>
            <person name="Poullet M."/>
        </authorList>
    </citation>
    <scope>NUCLEOTIDE SEQUENCE</scope>
    <source>
        <strain evidence="1">E1834</strain>
    </source>
</reference>
<protein>
    <submittedName>
        <fullName evidence="1">Uncharacterized protein</fullName>
    </submittedName>
</protein>
<dbReference type="Proteomes" id="UP001497535">
    <property type="component" value="Unassembled WGS sequence"/>
</dbReference>
<evidence type="ECO:0000313" key="1">
    <source>
        <dbReference type="EMBL" id="CAK5053933.1"/>
    </source>
</evidence>
<organism evidence="1 2">
    <name type="scientific">Meloidogyne enterolobii</name>
    <name type="common">Root-knot nematode worm</name>
    <name type="synonym">Meloidogyne mayaguensis</name>
    <dbReference type="NCBI Taxonomy" id="390850"/>
    <lineage>
        <taxon>Eukaryota</taxon>
        <taxon>Metazoa</taxon>
        <taxon>Ecdysozoa</taxon>
        <taxon>Nematoda</taxon>
        <taxon>Chromadorea</taxon>
        <taxon>Rhabditida</taxon>
        <taxon>Tylenchina</taxon>
        <taxon>Tylenchomorpha</taxon>
        <taxon>Tylenchoidea</taxon>
        <taxon>Meloidogynidae</taxon>
        <taxon>Meloidogyninae</taxon>
        <taxon>Meloidogyne</taxon>
    </lineage>
</organism>
<keyword evidence="2" id="KW-1185">Reference proteome</keyword>
<dbReference type="EMBL" id="CAVMJV010000015">
    <property type="protein sequence ID" value="CAK5053933.1"/>
    <property type="molecule type" value="Genomic_DNA"/>
</dbReference>
<evidence type="ECO:0000313" key="2">
    <source>
        <dbReference type="Proteomes" id="UP001497535"/>
    </source>
</evidence>
<sequence>MAISGLMANFSIFNEGETLKIKIYFERQVFIVYLSEIITIDLFYAKLREILRLDTNQVITVKWIDNEDDPCTISSQIELFEAIKLTLEFRDAELKVVLFWICRSSSTESRPYNSSTG</sequence>
<proteinExistence type="predicted"/>
<name>A0ACB0YMY7_MELEN</name>
<comment type="caution">
    <text evidence="1">The sequence shown here is derived from an EMBL/GenBank/DDBJ whole genome shotgun (WGS) entry which is preliminary data.</text>
</comment>
<gene>
    <name evidence="1" type="ORF">MENTE1834_LOCUS14263</name>
</gene>